<evidence type="ECO:0000313" key="1">
    <source>
        <dbReference type="EMBL" id="REC61064.1"/>
    </source>
</evidence>
<dbReference type="AlphaFoldDB" id="A0A3D9C5M2"/>
<keyword evidence="2" id="KW-1185">Reference proteome</keyword>
<reference evidence="2" key="1">
    <citation type="submission" date="2018-06" db="EMBL/GenBank/DDBJ databases">
        <authorList>
            <person name="Lum Nde A."/>
            <person name="Hugo C."/>
        </authorList>
    </citation>
    <scope>NUCLEOTIDE SEQUENCE [LARGE SCALE GENOMIC DNA]</scope>
    <source>
        <strain evidence="2">1_F178</strain>
    </source>
</reference>
<proteinExistence type="predicted"/>
<organism evidence="1 2">
    <name type="scientific">Chryseobacterium pennae</name>
    <dbReference type="NCBI Taxonomy" id="2258962"/>
    <lineage>
        <taxon>Bacteria</taxon>
        <taxon>Pseudomonadati</taxon>
        <taxon>Bacteroidota</taxon>
        <taxon>Flavobacteriia</taxon>
        <taxon>Flavobacteriales</taxon>
        <taxon>Weeksellaceae</taxon>
        <taxon>Chryseobacterium group</taxon>
        <taxon>Chryseobacterium</taxon>
    </lineage>
</organism>
<sequence>MVFYYLLTFRPLQPALLQQKNYLPKTQGKEKQKPAEKTGQQDQAILLQDLILQVPEVKGVPITVTNCTLAQEEAVIITPEAVNNM</sequence>
<comment type="caution">
    <text evidence="1">The sequence shown here is derived from an EMBL/GenBank/DDBJ whole genome shotgun (WGS) entry which is preliminary data.</text>
</comment>
<protein>
    <submittedName>
        <fullName evidence="1">Uncharacterized protein</fullName>
    </submittedName>
</protein>
<name>A0A3D9C5M2_9FLAO</name>
<gene>
    <name evidence="1" type="ORF">DRF65_17520</name>
</gene>
<dbReference type="Proteomes" id="UP000256686">
    <property type="component" value="Unassembled WGS sequence"/>
</dbReference>
<accession>A0A3D9C5M2</accession>
<dbReference type="EMBL" id="QNVT01000018">
    <property type="protein sequence ID" value="REC61064.1"/>
    <property type="molecule type" value="Genomic_DNA"/>
</dbReference>
<evidence type="ECO:0000313" key="2">
    <source>
        <dbReference type="Proteomes" id="UP000256686"/>
    </source>
</evidence>